<dbReference type="GO" id="GO:0030288">
    <property type="term" value="C:outer membrane-bounded periplasmic space"/>
    <property type="evidence" value="ECO:0007669"/>
    <property type="project" value="TreeGrafter"/>
</dbReference>
<organism evidence="6 7">
    <name type="scientific">Segnochrobactrum spirostomi</name>
    <dbReference type="NCBI Taxonomy" id="2608987"/>
    <lineage>
        <taxon>Bacteria</taxon>
        <taxon>Pseudomonadati</taxon>
        <taxon>Pseudomonadota</taxon>
        <taxon>Alphaproteobacteria</taxon>
        <taxon>Hyphomicrobiales</taxon>
        <taxon>Segnochrobactraceae</taxon>
        <taxon>Segnochrobactrum</taxon>
    </lineage>
</organism>
<dbReference type="EMBL" id="VWNA01000001">
    <property type="protein sequence ID" value="MQT13961.1"/>
    <property type="molecule type" value="Genomic_DNA"/>
</dbReference>
<dbReference type="AlphaFoldDB" id="A0A6A7Y788"/>
<gene>
    <name evidence="6" type="ORF">F0357_15195</name>
</gene>
<name>A0A6A7Y788_9HYPH</name>
<dbReference type="Pfam" id="PF00496">
    <property type="entry name" value="SBP_bac_5"/>
    <property type="match status" value="1"/>
</dbReference>
<comment type="similarity">
    <text evidence="2">Belongs to the bacterial solute-binding protein 5 family.</text>
</comment>
<accession>A0A6A7Y788</accession>
<dbReference type="InterPro" id="IPR030678">
    <property type="entry name" value="Peptide/Ni-bd"/>
</dbReference>
<evidence type="ECO:0000313" key="6">
    <source>
        <dbReference type="EMBL" id="MQT13961.1"/>
    </source>
</evidence>
<dbReference type="Gene3D" id="3.10.105.10">
    <property type="entry name" value="Dipeptide-binding Protein, Domain 3"/>
    <property type="match status" value="1"/>
</dbReference>
<comment type="caution">
    <text evidence="6">The sequence shown here is derived from an EMBL/GenBank/DDBJ whole genome shotgun (WGS) entry which is preliminary data.</text>
</comment>
<evidence type="ECO:0000256" key="3">
    <source>
        <dbReference type="ARBA" id="ARBA00022729"/>
    </source>
</evidence>
<dbReference type="PANTHER" id="PTHR30290:SF64">
    <property type="entry name" value="ABC TRANSPORTER PERIPLASMIC BINDING PROTEIN"/>
    <property type="match status" value="1"/>
</dbReference>
<feature type="chain" id="PRO_5025402945" evidence="4">
    <location>
        <begin position="24"/>
        <end position="642"/>
    </location>
</feature>
<dbReference type="PANTHER" id="PTHR30290">
    <property type="entry name" value="PERIPLASMIC BINDING COMPONENT OF ABC TRANSPORTER"/>
    <property type="match status" value="1"/>
</dbReference>
<feature type="domain" description="Solute-binding protein family 5" evidence="5">
    <location>
        <begin position="126"/>
        <end position="542"/>
    </location>
</feature>
<dbReference type="PIRSF" id="PIRSF002741">
    <property type="entry name" value="MppA"/>
    <property type="match status" value="1"/>
</dbReference>
<reference evidence="6 7" key="1">
    <citation type="submission" date="2019-09" db="EMBL/GenBank/DDBJ databases">
        <title>Segnochrobactrum spirostomi gen. nov., sp. nov., isolated from the ciliate Spirostomum cf. yagiui and description of a novel family, Segnochrobactraceae fam. nov. within the order Rhizobiales of the class Alphaproteobacteria.</title>
        <authorList>
            <person name="Akter S."/>
            <person name="Shazib S.U.A."/>
            <person name="Shin M.K."/>
        </authorList>
    </citation>
    <scope>NUCLEOTIDE SEQUENCE [LARGE SCALE GENOMIC DNA]</scope>
    <source>
        <strain evidence="6 7">Sp-1</strain>
    </source>
</reference>
<evidence type="ECO:0000259" key="5">
    <source>
        <dbReference type="Pfam" id="PF00496"/>
    </source>
</evidence>
<dbReference type="RefSeq" id="WP_153483701.1">
    <property type="nucleotide sequence ID" value="NZ_VWNA01000001.1"/>
</dbReference>
<dbReference type="Proteomes" id="UP000332515">
    <property type="component" value="Unassembled WGS sequence"/>
</dbReference>
<evidence type="ECO:0000256" key="2">
    <source>
        <dbReference type="ARBA" id="ARBA00005695"/>
    </source>
</evidence>
<dbReference type="InterPro" id="IPR000914">
    <property type="entry name" value="SBP_5_dom"/>
</dbReference>
<dbReference type="Gene3D" id="3.40.190.10">
    <property type="entry name" value="Periplasmic binding protein-like II"/>
    <property type="match status" value="1"/>
</dbReference>
<feature type="signal peptide" evidence="4">
    <location>
        <begin position="1"/>
        <end position="23"/>
    </location>
</feature>
<evidence type="ECO:0000313" key="7">
    <source>
        <dbReference type="Proteomes" id="UP000332515"/>
    </source>
</evidence>
<comment type="subcellular location">
    <subcellularLocation>
        <location evidence="1">Periplasm</location>
    </subcellularLocation>
</comment>
<evidence type="ECO:0000256" key="1">
    <source>
        <dbReference type="ARBA" id="ARBA00004418"/>
    </source>
</evidence>
<dbReference type="GO" id="GO:0043190">
    <property type="term" value="C:ATP-binding cassette (ABC) transporter complex"/>
    <property type="evidence" value="ECO:0007669"/>
    <property type="project" value="InterPro"/>
</dbReference>
<dbReference type="GO" id="GO:0042884">
    <property type="term" value="P:microcin transport"/>
    <property type="evidence" value="ECO:0007669"/>
    <property type="project" value="TreeGrafter"/>
</dbReference>
<dbReference type="InterPro" id="IPR039424">
    <property type="entry name" value="SBP_5"/>
</dbReference>
<dbReference type="GO" id="GO:0015833">
    <property type="term" value="P:peptide transport"/>
    <property type="evidence" value="ECO:0007669"/>
    <property type="project" value="TreeGrafter"/>
</dbReference>
<proteinExistence type="inferred from homology"/>
<keyword evidence="3 4" id="KW-0732">Signal</keyword>
<evidence type="ECO:0000256" key="4">
    <source>
        <dbReference type="SAM" id="SignalP"/>
    </source>
</evidence>
<dbReference type="CDD" id="cd08497">
    <property type="entry name" value="MbnE-like"/>
    <property type="match status" value="1"/>
</dbReference>
<dbReference type="SUPFAM" id="SSF53850">
    <property type="entry name" value="Periplasmic binding protein-like II"/>
    <property type="match status" value="1"/>
</dbReference>
<sequence length="642" mass="71101">MARLLPALVFGLACALSAAPAFAADQTPASPAPGATGTNAAAPNAADVKWRHGTALVGEPKYPADFKHFDYVNPTAPKGGLVRLSAEGTFDTFNFVVPRGNLADGLGLLYDTLTTSSLDEPYSEYGLLADSLSYPPDFSSVKYHLRPEAKWQDGTPVTPEDVVWSFEVLTKNNPQQQFYYRHVKSAAATGPNEVTFTFDQAGNRELPQIVGQLLVMPKHWWEGTDAKGRKRDITAGSLEPPLASGPYKIKTMVPGRSITYERDPNYWGRDLPVNVGTNNFDQIRYDYYRDDVAELEAFKADQFDWRVEASAKTWATAYDFPAVKDGKVVLEMFPTRGSGVMVGFIPNLRRAEFQDPRVRRALNLALNFESMNRILFFGQYQRINSYFYGTDLAAAGLPTGRELEILNEVKASVPPGTIPDSVFTTPYSNPTAPDVDAERDNLKKALDLLQAAGWELKGRQLVNVKTGQPFTAEFLINGPTFERVGLQFKQALSRIGINLTLRTVDSSQYVNRVRSHDFDLIYGGWPQSLSPGNEQRGFFGSDSADEDGSQNYAGIKNAAVDKLIDKVIYAKDRDDLVAATHALDRVLLANDYVVPGWTLPASRVARWNRFAHPDPLPQYSTGFPTIWWYDQALAAKIGRAPQ</sequence>
<dbReference type="GO" id="GO:1904680">
    <property type="term" value="F:peptide transmembrane transporter activity"/>
    <property type="evidence" value="ECO:0007669"/>
    <property type="project" value="TreeGrafter"/>
</dbReference>
<keyword evidence="7" id="KW-1185">Reference proteome</keyword>
<protein>
    <submittedName>
        <fullName evidence="6">ABC transporter substrate-binding protein</fullName>
    </submittedName>
</protein>